<reference evidence="15" key="1">
    <citation type="submission" date="2023-06" db="EMBL/GenBank/DDBJ databases">
        <title>Genomic analysis of the entomopathogenic nematode Steinernema hermaphroditum.</title>
        <authorList>
            <person name="Schwarz E.M."/>
            <person name="Heppert J.K."/>
            <person name="Baniya A."/>
            <person name="Schwartz H.T."/>
            <person name="Tan C.-H."/>
            <person name="Antoshechkin I."/>
            <person name="Sternberg P.W."/>
            <person name="Goodrich-Blair H."/>
            <person name="Dillman A.R."/>
        </authorList>
    </citation>
    <scope>NUCLEOTIDE SEQUENCE</scope>
    <source>
        <strain evidence="15">PS9179</strain>
        <tissue evidence="15">Whole animal</tissue>
    </source>
</reference>
<evidence type="ECO:0000256" key="9">
    <source>
        <dbReference type="ARBA" id="ARBA00023180"/>
    </source>
</evidence>
<evidence type="ECO:0000259" key="14">
    <source>
        <dbReference type="PROSITE" id="PS51767"/>
    </source>
</evidence>
<accession>A0AA39LWH0</accession>
<dbReference type="PANTHER" id="PTHR47966">
    <property type="entry name" value="BETA-SITE APP-CLEAVING ENZYME, ISOFORM A-RELATED"/>
    <property type="match status" value="1"/>
</dbReference>
<evidence type="ECO:0000256" key="5">
    <source>
        <dbReference type="ARBA" id="ARBA00022729"/>
    </source>
</evidence>
<feature type="active site" evidence="10">
    <location>
        <position position="335"/>
    </location>
</feature>
<evidence type="ECO:0000256" key="12">
    <source>
        <dbReference type="RuleBase" id="RU000454"/>
    </source>
</evidence>
<evidence type="ECO:0000256" key="3">
    <source>
        <dbReference type="ARBA" id="ARBA00022525"/>
    </source>
</evidence>
<comment type="similarity">
    <text evidence="2 12">Belongs to the peptidase A1 family.</text>
</comment>
<dbReference type="AlphaFoldDB" id="A0AA39LWH0"/>
<organism evidence="15 16">
    <name type="scientific">Steinernema hermaphroditum</name>
    <dbReference type="NCBI Taxonomy" id="289476"/>
    <lineage>
        <taxon>Eukaryota</taxon>
        <taxon>Metazoa</taxon>
        <taxon>Ecdysozoa</taxon>
        <taxon>Nematoda</taxon>
        <taxon>Chromadorea</taxon>
        <taxon>Rhabditida</taxon>
        <taxon>Tylenchina</taxon>
        <taxon>Panagrolaimomorpha</taxon>
        <taxon>Strongyloidoidea</taxon>
        <taxon>Steinernematidae</taxon>
        <taxon>Steinernema</taxon>
    </lineage>
</organism>
<keyword evidence="4 12" id="KW-0645">Protease</keyword>
<dbReference type="InterPro" id="IPR034164">
    <property type="entry name" value="Pepsin-like_dom"/>
</dbReference>
<evidence type="ECO:0000256" key="10">
    <source>
        <dbReference type="PIRSR" id="PIRSR601461-1"/>
    </source>
</evidence>
<dbReference type="PANTHER" id="PTHR47966:SF8">
    <property type="entry name" value="ASPARTIC PROTEASE 1-RELATED"/>
    <property type="match status" value="1"/>
</dbReference>
<dbReference type="GO" id="GO:0005576">
    <property type="term" value="C:extracellular region"/>
    <property type="evidence" value="ECO:0007669"/>
    <property type="project" value="UniProtKB-SubCell"/>
</dbReference>
<dbReference type="GO" id="GO:0004190">
    <property type="term" value="F:aspartic-type endopeptidase activity"/>
    <property type="evidence" value="ECO:0007669"/>
    <property type="project" value="UniProtKB-KW"/>
</dbReference>
<dbReference type="PRINTS" id="PR00792">
    <property type="entry name" value="PEPSIN"/>
</dbReference>
<dbReference type="GO" id="GO:0006508">
    <property type="term" value="P:proteolysis"/>
    <property type="evidence" value="ECO:0007669"/>
    <property type="project" value="UniProtKB-KW"/>
</dbReference>
<evidence type="ECO:0000256" key="8">
    <source>
        <dbReference type="ARBA" id="ARBA00023157"/>
    </source>
</evidence>
<dbReference type="Gene3D" id="2.40.70.10">
    <property type="entry name" value="Acid Proteases"/>
    <property type="match status" value="2"/>
</dbReference>
<dbReference type="EMBL" id="JAUCMV010000003">
    <property type="protein sequence ID" value="KAK0411844.1"/>
    <property type="molecule type" value="Genomic_DNA"/>
</dbReference>
<dbReference type="InterPro" id="IPR033121">
    <property type="entry name" value="PEPTIDASE_A1"/>
</dbReference>
<keyword evidence="5" id="KW-0732">Signal</keyword>
<dbReference type="PROSITE" id="PS51767">
    <property type="entry name" value="PEPTIDASE_A1"/>
    <property type="match status" value="1"/>
</dbReference>
<keyword evidence="3" id="KW-0964">Secreted</keyword>
<keyword evidence="13" id="KW-0472">Membrane</keyword>
<gene>
    <name evidence="15" type="ORF">QR680_005874</name>
</gene>
<protein>
    <recommendedName>
        <fullName evidence="14">Peptidase A1 domain-containing protein</fullName>
    </recommendedName>
</protein>
<comment type="caution">
    <text evidence="15">The sequence shown here is derived from an EMBL/GenBank/DDBJ whole genome shotgun (WGS) entry which is preliminary data.</text>
</comment>
<feature type="disulfide bond" evidence="11">
    <location>
        <begin position="159"/>
        <end position="170"/>
    </location>
</feature>
<dbReference type="InterPro" id="IPR001969">
    <property type="entry name" value="Aspartic_peptidase_AS"/>
</dbReference>
<keyword evidence="6 12" id="KW-0064">Aspartyl protease</keyword>
<dbReference type="PROSITE" id="PS00141">
    <property type="entry name" value="ASP_PROTEASE"/>
    <property type="match status" value="2"/>
</dbReference>
<dbReference type="SUPFAM" id="SSF50630">
    <property type="entry name" value="Acid proteases"/>
    <property type="match status" value="1"/>
</dbReference>
<evidence type="ECO:0000256" key="13">
    <source>
        <dbReference type="SAM" id="Phobius"/>
    </source>
</evidence>
<keyword evidence="13" id="KW-1133">Transmembrane helix</keyword>
<dbReference type="GO" id="GO:0005764">
    <property type="term" value="C:lysosome"/>
    <property type="evidence" value="ECO:0007669"/>
    <property type="project" value="TreeGrafter"/>
</dbReference>
<evidence type="ECO:0000256" key="7">
    <source>
        <dbReference type="ARBA" id="ARBA00022801"/>
    </source>
</evidence>
<dbReference type="Proteomes" id="UP001175271">
    <property type="component" value="Unassembled WGS sequence"/>
</dbReference>
<dbReference type="Pfam" id="PF00026">
    <property type="entry name" value="Asp"/>
    <property type="match status" value="1"/>
</dbReference>
<evidence type="ECO:0000256" key="4">
    <source>
        <dbReference type="ARBA" id="ARBA00022670"/>
    </source>
</evidence>
<keyword evidence="13" id="KW-0812">Transmembrane</keyword>
<keyword evidence="16" id="KW-1185">Reference proteome</keyword>
<feature type="transmembrane region" description="Helical" evidence="13">
    <location>
        <begin position="60"/>
        <end position="82"/>
    </location>
</feature>
<dbReference type="CDD" id="cd05471">
    <property type="entry name" value="pepsin_like"/>
    <property type="match status" value="1"/>
</dbReference>
<evidence type="ECO:0000256" key="6">
    <source>
        <dbReference type="ARBA" id="ARBA00022750"/>
    </source>
</evidence>
<name>A0AA39LWH0_9BILA</name>
<evidence type="ECO:0000256" key="11">
    <source>
        <dbReference type="PIRSR" id="PIRSR601461-2"/>
    </source>
</evidence>
<keyword evidence="8 11" id="KW-1015">Disulfide bond</keyword>
<evidence type="ECO:0000256" key="1">
    <source>
        <dbReference type="ARBA" id="ARBA00004613"/>
    </source>
</evidence>
<evidence type="ECO:0000256" key="2">
    <source>
        <dbReference type="ARBA" id="ARBA00007447"/>
    </source>
</evidence>
<proteinExistence type="inferred from homology"/>
<keyword evidence="7 12" id="KW-0378">Hydrolase</keyword>
<feature type="active site" evidence="10">
    <location>
        <position position="146"/>
    </location>
</feature>
<dbReference type="FunFam" id="2.40.70.10:FF:000058">
    <property type="entry name" value="ASpartyl Protease"/>
    <property type="match status" value="1"/>
</dbReference>
<dbReference type="InterPro" id="IPR021109">
    <property type="entry name" value="Peptidase_aspartic_dom_sf"/>
</dbReference>
<evidence type="ECO:0000313" key="16">
    <source>
        <dbReference type="Proteomes" id="UP001175271"/>
    </source>
</evidence>
<dbReference type="InterPro" id="IPR001461">
    <property type="entry name" value="Aspartic_peptidase_A1"/>
</dbReference>
<feature type="domain" description="Peptidase A1" evidence="14">
    <location>
        <begin position="128"/>
        <end position="445"/>
    </location>
</feature>
<sequence length="452" mass="49790">MALKNERCVVNFEDTKAFGFGSAGYIGIRILSAYELDSVSRTSLIPDSTRGIILSLLTEILCRMFKVVVLAALAVVLNAAVFQHELRSVGSMRAKMIAAGTWKEQVLKHYQLRASGSQHFIDYYDNFYLGNITIGTPPQPFTIVLDTGSSNLWVINSKCTSEACRGCDDCYRKQFFDESKSKTFKLDGTHFSIQYGSGSCEGKLGVDTLSFGGLTYATQKFGISDSIADVFCYQPVDGILGLGWPALAEDNVVPPMQNVLPQLDQPLFTVWMDRHVKQSEGGNGGLITYGAIDAQNCDSTVNYVPLTSLTYWQFTLDGFEISGIGTTRKDQVISDTGTSYLYAPTDAADMIAQMTDAYFDNEKNIYTVDCSLQYQPDIQLFIGGQTYRIPAVEYIIDLGLDNGRCALAVGRQDAGGYGPSWILGDTFIRSYCQVYDIGQKRIGFAKAHQSLQ</sequence>
<keyword evidence="9" id="KW-0325">Glycoprotein</keyword>
<comment type="subcellular location">
    <subcellularLocation>
        <location evidence="1">Secreted</location>
    </subcellularLocation>
</comment>
<dbReference type="FunFam" id="2.40.70.10:FF:000086">
    <property type="entry name" value="ASpartyl Protease"/>
    <property type="match status" value="1"/>
</dbReference>
<evidence type="ECO:0000313" key="15">
    <source>
        <dbReference type="EMBL" id="KAK0411844.1"/>
    </source>
</evidence>